<evidence type="ECO:0000259" key="12">
    <source>
        <dbReference type="Pfam" id="PF18266"/>
    </source>
</evidence>
<dbReference type="Proteomes" id="UP000707451">
    <property type="component" value="Unassembled WGS sequence"/>
</dbReference>
<keyword evidence="14" id="KW-1185">Reference proteome</keyword>
<evidence type="ECO:0000256" key="1">
    <source>
        <dbReference type="ARBA" id="ARBA00004479"/>
    </source>
</evidence>
<evidence type="ECO:0000256" key="4">
    <source>
        <dbReference type="ARBA" id="ARBA00022692"/>
    </source>
</evidence>
<feature type="signal peptide" evidence="11">
    <location>
        <begin position="1"/>
        <end position="28"/>
    </location>
</feature>
<dbReference type="EMBL" id="JAHRHY010000001">
    <property type="protein sequence ID" value="KAG9072692.1"/>
    <property type="molecule type" value="Genomic_DNA"/>
</dbReference>
<evidence type="ECO:0000256" key="6">
    <source>
        <dbReference type="ARBA" id="ARBA00022976"/>
    </source>
</evidence>
<dbReference type="PANTHER" id="PTHR21092:SF0">
    <property type="entry name" value="NICASTRIN"/>
    <property type="match status" value="1"/>
</dbReference>
<gene>
    <name evidence="13" type="ORF">KI688_000466</name>
</gene>
<comment type="caution">
    <text evidence="13">The sequence shown here is derived from an EMBL/GenBank/DDBJ whole genome shotgun (WGS) entry which is preliminary data.</text>
</comment>
<comment type="subcellular location">
    <subcellularLocation>
        <location evidence="1">Membrane</location>
        <topology evidence="1">Single-pass type I membrane protein</topology>
    </subcellularLocation>
</comment>
<dbReference type="OrthoDB" id="10265862at2759"/>
<evidence type="ECO:0000313" key="13">
    <source>
        <dbReference type="EMBL" id="KAG9072692.1"/>
    </source>
</evidence>
<dbReference type="SUPFAM" id="SSF53187">
    <property type="entry name" value="Zn-dependent exopeptidases"/>
    <property type="match status" value="1"/>
</dbReference>
<keyword evidence="9" id="KW-0325">Glycoprotein</keyword>
<comment type="similarity">
    <text evidence="2">Belongs to the nicastrin family.</text>
</comment>
<sequence>MVSKRLRTSAILSRVAISLAAVCCLASAQDIYDTIYNDIGSLPCVRLLNATGFVGCQSMGAASGVLYRADTLEDIKQFASDGGLGNQYTVVIPYWLLSSSNVDILKSSKRLAAILAVVNGTDPAHAVAARPAAIISPDTTCPNCEFGLYANTPKQYQWNPTGSGLLFEQFDFPIYALNTMDIRNTMSYASVMQAVNRNRDKGYRDYPLKSLQFHSFMWGAQDTGACLRKGWCTPVGGASVWSTPSTNISYTDEKPIVVITAAMDSRSLFHDLTLGVETSVAGMVTVLAVAEALSRSTIPLDTMSKHIVYTLFTGEAWGFSGSQRFVQDITSTPIQCEKPPTSGSGCAYPFYSDLEFQRLNPANIEAILEVGQIAGMGGAGGSPTLYAHVDNIQESASTALLNQIVQIGANGSTTVPPDPNAGNPVQAANSDGVKRGLPPSSSMSFLKSRGNIPTVVLTDFQKQMSALTNHDQDDSWNTPNTVNLIQQAASVISKTAWLQAQGVSDSAAMTPAQTEAIASIQVDAGLVQDLLECLSFNYSCPLVDRYLNVTASPTPPARLPHYSGTLYSQSQPFPIFAWSFLANMTSVKNTTSPTPRVTGCSSMPAIVQCGPKEYCVGDQCLVSLTRYHDAYGTGLAMNSNSEYYIKDASKPVWTESTWDPIGLRMFDVTSPGSQIAELMTGLALTLVSSGVVWYSRRFLKKTLKED</sequence>
<accession>A0A9P7Y4N9</accession>
<dbReference type="AlphaFoldDB" id="A0A9P7Y4N9"/>
<feature type="transmembrane region" description="Helical" evidence="10">
    <location>
        <begin position="675"/>
        <end position="694"/>
    </location>
</feature>
<evidence type="ECO:0000256" key="7">
    <source>
        <dbReference type="ARBA" id="ARBA00022989"/>
    </source>
</evidence>
<evidence type="ECO:0000256" key="8">
    <source>
        <dbReference type="ARBA" id="ARBA00023136"/>
    </source>
</evidence>
<evidence type="ECO:0000256" key="9">
    <source>
        <dbReference type="ARBA" id="ARBA00023180"/>
    </source>
</evidence>
<organism evidence="13 14">
    <name type="scientific">Linnemannia hyalina</name>
    <dbReference type="NCBI Taxonomy" id="64524"/>
    <lineage>
        <taxon>Eukaryota</taxon>
        <taxon>Fungi</taxon>
        <taxon>Fungi incertae sedis</taxon>
        <taxon>Mucoromycota</taxon>
        <taxon>Mortierellomycotina</taxon>
        <taxon>Mortierellomycetes</taxon>
        <taxon>Mortierellales</taxon>
        <taxon>Mortierellaceae</taxon>
        <taxon>Linnemannia</taxon>
    </lineage>
</organism>
<keyword evidence="5 11" id="KW-0732">Signal</keyword>
<evidence type="ECO:0000256" key="10">
    <source>
        <dbReference type="SAM" id="Phobius"/>
    </source>
</evidence>
<dbReference type="GO" id="GO:0016485">
    <property type="term" value="P:protein processing"/>
    <property type="evidence" value="ECO:0007669"/>
    <property type="project" value="InterPro"/>
</dbReference>
<evidence type="ECO:0000256" key="3">
    <source>
        <dbReference type="ARBA" id="ARBA00015303"/>
    </source>
</evidence>
<dbReference type="InterPro" id="IPR008710">
    <property type="entry name" value="Nicastrin"/>
</dbReference>
<dbReference type="PANTHER" id="PTHR21092">
    <property type="entry name" value="NICASTRIN"/>
    <property type="match status" value="1"/>
</dbReference>
<feature type="chain" id="PRO_5040338961" description="Nicastrin" evidence="11">
    <location>
        <begin position="29"/>
        <end position="706"/>
    </location>
</feature>
<keyword evidence="4 10" id="KW-0812">Transmembrane</keyword>
<dbReference type="GO" id="GO:0005886">
    <property type="term" value="C:plasma membrane"/>
    <property type="evidence" value="ECO:0007669"/>
    <property type="project" value="UniProtKB-ARBA"/>
</dbReference>
<feature type="domain" description="Nicastrin small lobe" evidence="12">
    <location>
        <begin position="43"/>
        <end position="219"/>
    </location>
</feature>
<keyword evidence="8 10" id="KW-0472">Membrane</keyword>
<name>A0A9P7Y4N9_9FUNG</name>
<keyword evidence="7 10" id="KW-1133">Transmembrane helix</keyword>
<evidence type="ECO:0000256" key="5">
    <source>
        <dbReference type="ARBA" id="ARBA00022729"/>
    </source>
</evidence>
<proteinExistence type="inferred from homology"/>
<protein>
    <recommendedName>
        <fullName evidence="3">Nicastrin</fullName>
    </recommendedName>
</protein>
<dbReference type="Pfam" id="PF05450">
    <property type="entry name" value="Nicastrin"/>
    <property type="match status" value="1"/>
</dbReference>
<evidence type="ECO:0000256" key="2">
    <source>
        <dbReference type="ARBA" id="ARBA00007717"/>
    </source>
</evidence>
<evidence type="ECO:0000313" key="14">
    <source>
        <dbReference type="Proteomes" id="UP000707451"/>
    </source>
</evidence>
<evidence type="ECO:0000256" key="11">
    <source>
        <dbReference type="SAM" id="SignalP"/>
    </source>
</evidence>
<dbReference type="InterPro" id="IPR041084">
    <property type="entry name" value="Ncstrn_small"/>
</dbReference>
<keyword evidence="6" id="KW-0914">Notch signaling pathway</keyword>
<dbReference type="Gene3D" id="3.40.630.10">
    <property type="entry name" value="Zn peptidases"/>
    <property type="match status" value="1"/>
</dbReference>
<dbReference type="Pfam" id="PF18266">
    <property type="entry name" value="Ncstrn_small"/>
    <property type="match status" value="1"/>
</dbReference>
<reference evidence="13" key="1">
    <citation type="submission" date="2021-06" db="EMBL/GenBank/DDBJ databases">
        <title>Genome Sequence of Mortierella hyaline Strain SCG-10, a Cold-Adapted, Nitrate-Reducing Fungus Isolated from Soil in Minnesota, USA.</title>
        <authorList>
            <person name="Aldossari N."/>
        </authorList>
    </citation>
    <scope>NUCLEOTIDE SEQUENCE</scope>
    <source>
        <strain evidence="13">SCG-10</strain>
    </source>
</reference>